<name>A0ACC0AVS7_CATRO</name>
<comment type="caution">
    <text evidence="1">The sequence shown here is derived from an EMBL/GenBank/DDBJ whole genome shotgun (WGS) entry which is preliminary data.</text>
</comment>
<accession>A0ACC0AVS7</accession>
<dbReference type="Proteomes" id="UP001060085">
    <property type="component" value="Linkage Group LG05"/>
</dbReference>
<protein>
    <submittedName>
        <fullName evidence="1">Uncharacterized protein</fullName>
    </submittedName>
</protein>
<evidence type="ECO:0000313" key="2">
    <source>
        <dbReference type="Proteomes" id="UP001060085"/>
    </source>
</evidence>
<proteinExistence type="predicted"/>
<keyword evidence="2" id="KW-1185">Reference proteome</keyword>
<gene>
    <name evidence="1" type="ORF">M9H77_22886</name>
</gene>
<reference evidence="2" key="1">
    <citation type="journal article" date="2023" name="Nat. Plants">
        <title>Single-cell RNA sequencing provides a high-resolution roadmap for understanding the multicellular compartmentation of specialized metabolism.</title>
        <authorList>
            <person name="Sun S."/>
            <person name="Shen X."/>
            <person name="Li Y."/>
            <person name="Li Y."/>
            <person name="Wang S."/>
            <person name="Li R."/>
            <person name="Zhang H."/>
            <person name="Shen G."/>
            <person name="Guo B."/>
            <person name="Wei J."/>
            <person name="Xu J."/>
            <person name="St-Pierre B."/>
            <person name="Chen S."/>
            <person name="Sun C."/>
        </authorList>
    </citation>
    <scope>NUCLEOTIDE SEQUENCE [LARGE SCALE GENOMIC DNA]</scope>
</reference>
<organism evidence="1 2">
    <name type="scientific">Catharanthus roseus</name>
    <name type="common">Madagascar periwinkle</name>
    <name type="synonym">Vinca rosea</name>
    <dbReference type="NCBI Taxonomy" id="4058"/>
    <lineage>
        <taxon>Eukaryota</taxon>
        <taxon>Viridiplantae</taxon>
        <taxon>Streptophyta</taxon>
        <taxon>Embryophyta</taxon>
        <taxon>Tracheophyta</taxon>
        <taxon>Spermatophyta</taxon>
        <taxon>Magnoliopsida</taxon>
        <taxon>eudicotyledons</taxon>
        <taxon>Gunneridae</taxon>
        <taxon>Pentapetalae</taxon>
        <taxon>asterids</taxon>
        <taxon>lamiids</taxon>
        <taxon>Gentianales</taxon>
        <taxon>Apocynaceae</taxon>
        <taxon>Rauvolfioideae</taxon>
        <taxon>Vinceae</taxon>
        <taxon>Catharanthinae</taxon>
        <taxon>Catharanthus</taxon>
    </lineage>
</organism>
<evidence type="ECO:0000313" key="1">
    <source>
        <dbReference type="EMBL" id="KAI5663563.1"/>
    </source>
</evidence>
<dbReference type="EMBL" id="CM044705">
    <property type="protein sequence ID" value="KAI5663563.1"/>
    <property type="molecule type" value="Genomic_DNA"/>
</dbReference>
<sequence>MASEIIEEKEEESPYTIDAKAQELNIRRIIKYQKSLYYSCSSSSSFSSAAGSRSSFSSPRKSRSLLDLMKEGSTSLRRLFEMEHTSLKNYLKDYSGSPMIKPIFLWGSDTDHDDPWLSIKQAIAMASMTDHDYRSNLAQSGMALEDHKFPRMGKRRLTRTRSFRRLPRFRVWFICRGFRFRLRLFRRLRVMICGRKF</sequence>